<dbReference type="AlphaFoldDB" id="A0A7S4B923"/>
<name>A0A7S4B923_CHRCT</name>
<proteinExistence type="predicted"/>
<protein>
    <submittedName>
        <fullName evidence="2">Uncharacterized protein</fullName>
    </submittedName>
</protein>
<accession>A0A7S4B923</accession>
<feature type="region of interest" description="Disordered" evidence="1">
    <location>
        <begin position="78"/>
        <end position="169"/>
    </location>
</feature>
<reference evidence="2" key="1">
    <citation type="submission" date="2021-01" db="EMBL/GenBank/DDBJ databases">
        <authorList>
            <person name="Corre E."/>
            <person name="Pelletier E."/>
            <person name="Niang G."/>
            <person name="Scheremetjew M."/>
            <person name="Finn R."/>
            <person name="Kale V."/>
            <person name="Holt S."/>
            <person name="Cochrane G."/>
            <person name="Meng A."/>
            <person name="Brown T."/>
            <person name="Cohen L."/>
        </authorList>
    </citation>
    <scope>NUCLEOTIDE SEQUENCE</scope>
    <source>
        <strain evidence="2">CCMP645</strain>
    </source>
</reference>
<dbReference type="PROSITE" id="PS51257">
    <property type="entry name" value="PROKAR_LIPOPROTEIN"/>
    <property type="match status" value="1"/>
</dbReference>
<sequence>MSRLVSSPESARMNPIVLGSVAACLPFWGLNLRAPPRCSLSRARESDCIGAARAGAACVCALARRGLSRACRFGERLKNMPGSKNDSGDDDASSMHSFGSCTDADEEDSVLSTSSSFSNTSRRALASRLSGQSPAHVIPPASAQKSSSERHYAPMASTERAKRSGEAEAAIEAQWEQAEGKLRDAQDNTALRGEIEQLKATLKHARKDAKYLRERMEQMAAENRVLRRDPRKGKRDAVIEQLEVELQRKEQERADMEESLSNAFSAVIKELQARVTGLTAERDRLLVSAAEASGRKGGFMNAKT</sequence>
<evidence type="ECO:0000256" key="1">
    <source>
        <dbReference type="SAM" id="MobiDB-lite"/>
    </source>
</evidence>
<evidence type="ECO:0000313" key="2">
    <source>
        <dbReference type="EMBL" id="CAE0758383.1"/>
    </source>
</evidence>
<gene>
    <name evidence="2" type="ORF">PCAR00345_LOCUS10977</name>
</gene>
<dbReference type="EMBL" id="HBIZ01017622">
    <property type="protein sequence ID" value="CAE0758383.1"/>
    <property type="molecule type" value="Transcribed_RNA"/>
</dbReference>
<feature type="compositionally biased region" description="Low complexity" evidence="1">
    <location>
        <begin position="110"/>
        <end position="121"/>
    </location>
</feature>
<organism evidence="2">
    <name type="scientific">Chrysotila carterae</name>
    <name type="common">Marine alga</name>
    <name type="synonym">Syracosphaera carterae</name>
    <dbReference type="NCBI Taxonomy" id="13221"/>
    <lineage>
        <taxon>Eukaryota</taxon>
        <taxon>Haptista</taxon>
        <taxon>Haptophyta</taxon>
        <taxon>Prymnesiophyceae</taxon>
        <taxon>Isochrysidales</taxon>
        <taxon>Isochrysidaceae</taxon>
        <taxon>Chrysotila</taxon>
    </lineage>
</organism>